<dbReference type="PROSITE" id="PS01228">
    <property type="entry name" value="COF_1"/>
    <property type="match status" value="1"/>
</dbReference>
<keyword evidence="2" id="KW-1185">Reference proteome</keyword>
<dbReference type="Gene3D" id="3.40.50.1000">
    <property type="entry name" value="HAD superfamily/HAD-like"/>
    <property type="match status" value="1"/>
</dbReference>
<dbReference type="AlphaFoldDB" id="D1AJW8"/>
<dbReference type="GO" id="GO:0000287">
    <property type="term" value="F:magnesium ion binding"/>
    <property type="evidence" value="ECO:0007669"/>
    <property type="project" value="TreeGrafter"/>
</dbReference>
<dbReference type="SFLD" id="SFLDS00003">
    <property type="entry name" value="Haloacid_Dehalogenase"/>
    <property type="match status" value="1"/>
</dbReference>
<dbReference type="CDD" id="cd07516">
    <property type="entry name" value="HAD_Pase"/>
    <property type="match status" value="1"/>
</dbReference>
<dbReference type="SUPFAM" id="SSF56784">
    <property type="entry name" value="HAD-like"/>
    <property type="match status" value="1"/>
</dbReference>
<dbReference type="Gene3D" id="3.30.1240.10">
    <property type="match status" value="1"/>
</dbReference>
<evidence type="ECO:0000313" key="2">
    <source>
        <dbReference type="Proteomes" id="UP000000845"/>
    </source>
</evidence>
<dbReference type="SFLD" id="SFLDG01140">
    <property type="entry name" value="C2.B:_Phosphomannomutase_and_P"/>
    <property type="match status" value="1"/>
</dbReference>
<dbReference type="PANTHER" id="PTHR10000:SF8">
    <property type="entry name" value="HAD SUPERFAMILY HYDROLASE-LIKE, TYPE 3"/>
    <property type="match status" value="1"/>
</dbReference>
<protein>
    <submittedName>
        <fullName evidence="1">Cof-like hydrolase</fullName>
    </submittedName>
</protein>
<dbReference type="SFLD" id="SFLDG01144">
    <property type="entry name" value="C2.B.4:_PGP_Like"/>
    <property type="match status" value="1"/>
</dbReference>
<dbReference type="Pfam" id="PF08282">
    <property type="entry name" value="Hydrolase_3"/>
    <property type="match status" value="1"/>
</dbReference>
<evidence type="ECO:0000313" key="1">
    <source>
        <dbReference type="EMBL" id="ACZ07025.1"/>
    </source>
</evidence>
<name>D1AJW8_SEBTE</name>
<reference evidence="1 2" key="2">
    <citation type="journal article" date="2010" name="Stand. Genomic Sci.">
        <title>Complete genome sequence of Sebaldella termitidis type strain (NCTC 11300).</title>
        <authorList>
            <person name="Harmon-Smith M."/>
            <person name="Celia L."/>
            <person name="Chertkov O."/>
            <person name="Lapidus A."/>
            <person name="Copeland A."/>
            <person name="Glavina Del Rio T."/>
            <person name="Nolan M."/>
            <person name="Lucas S."/>
            <person name="Tice H."/>
            <person name="Cheng J.F."/>
            <person name="Han C."/>
            <person name="Detter J.C."/>
            <person name="Bruce D."/>
            <person name="Goodwin L."/>
            <person name="Pitluck S."/>
            <person name="Pati A."/>
            <person name="Liolios K."/>
            <person name="Ivanova N."/>
            <person name="Mavromatis K."/>
            <person name="Mikhailova N."/>
            <person name="Chen A."/>
            <person name="Palaniappan K."/>
            <person name="Land M."/>
            <person name="Hauser L."/>
            <person name="Chang Y.J."/>
            <person name="Jeffries C.D."/>
            <person name="Brettin T."/>
            <person name="Goker M."/>
            <person name="Beck B."/>
            <person name="Bristow J."/>
            <person name="Eisen J.A."/>
            <person name="Markowitz V."/>
            <person name="Hugenholtz P."/>
            <person name="Kyrpides N.C."/>
            <person name="Klenk H.P."/>
            <person name="Chen F."/>
        </authorList>
    </citation>
    <scope>NUCLEOTIDE SEQUENCE [LARGE SCALE GENOMIC DNA]</scope>
    <source>
        <strain evidence="2">ATCC 33386 / NCTC 11300</strain>
    </source>
</reference>
<dbReference type="InterPro" id="IPR036412">
    <property type="entry name" value="HAD-like_sf"/>
</dbReference>
<reference evidence="2" key="1">
    <citation type="submission" date="2009-09" db="EMBL/GenBank/DDBJ databases">
        <title>The complete chromosome of Sebaldella termitidis ATCC 33386.</title>
        <authorList>
            <consortium name="US DOE Joint Genome Institute (JGI-PGF)"/>
            <person name="Lucas S."/>
            <person name="Copeland A."/>
            <person name="Lapidus A."/>
            <person name="Glavina del Rio T."/>
            <person name="Dalin E."/>
            <person name="Tice H."/>
            <person name="Bruce D."/>
            <person name="Goodwin L."/>
            <person name="Pitluck S."/>
            <person name="Kyrpides N."/>
            <person name="Mavromatis K."/>
            <person name="Ivanova N."/>
            <person name="Mikhailova N."/>
            <person name="Sims D."/>
            <person name="Meincke L."/>
            <person name="Brettin T."/>
            <person name="Detter J.C."/>
            <person name="Han C."/>
            <person name="Larimer F."/>
            <person name="Land M."/>
            <person name="Hauser L."/>
            <person name="Markowitz V."/>
            <person name="Cheng J.F."/>
            <person name="Hugenholtz P."/>
            <person name="Woyke T."/>
            <person name="Wu D."/>
            <person name="Eisen J.A."/>
        </authorList>
    </citation>
    <scope>NUCLEOTIDE SEQUENCE [LARGE SCALE GENOMIC DNA]</scope>
    <source>
        <strain evidence="2">ATCC 33386 / NCTC 11300</strain>
    </source>
</reference>
<proteinExistence type="predicted"/>
<dbReference type="PANTHER" id="PTHR10000">
    <property type="entry name" value="PHOSPHOSERINE PHOSPHATASE"/>
    <property type="match status" value="1"/>
</dbReference>
<dbReference type="GO" id="GO:0005829">
    <property type="term" value="C:cytosol"/>
    <property type="evidence" value="ECO:0007669"/>
    <property type="project" value="TreeGrafter"/>
</dbReference>
<dbReference type="RefSeq" id="WP_012859625.1">
    <property type="nucleotide sequence ID" value="NC_013517.1"/>
</dbReference>
<dbReference type="eggNOG" id="COG0561">
    <property type="taxonomic scope" value="Bacteria"/>
</dbReference>
<dbReference type="InterPro" id="IPR006379">
    <property type="entry name" value="HAD-SF_hydro_IIB"/>
</dbReference>
<dbReference type="PROSITE" id="PS01229">
    <property type="entry name" value="COF_2"/>
    <property type="match status" value="1"/>
</dbReference>
<dbReference type="EMBL" id="CP001739">
    <property type="protein sequence ID" value="ACZ07025.1"/>
    <property type="molecule type" value="Genomic_DNA"/>
</dbReference>
<organism evidence="1 2">
    <name type="scientific">Sebaldella termitidis (strain ATCC 33386 / NCTC 11300)</name>
    <dbReference type="NCBI Taxonomy" id="526218"/>
    <lineage>
        <taxon>Bacteria</taxon>
        <taxon>Fusobacteriati</taxon>
        <taxon>Fusobacteriota</taxon>
        <taxon>Fusobacteriia</taxon>
        <taxon>Fusobacteriales</taxon>
        <taxon>Leptotrichiaceae</taxon>
        <taxon>Sebaldella</taxon>
    </lineage>
</organism>
<sequence length="262" mass="29926">MIKAVFSDLDGTLLNENGTVSEETKEMIEKLKKAGIKFFIATGRSFLAMKRFYDHLELDTEIVNYNGAVIHNSDGGKIFELTLDDSVARELIDYGRKNNLYYHGFSNEKWYLEDYNDTAKAYGAKSQLQENIINFDNMPKLDFNKMMFINDAETTKIVDSYVIEKYKNKIYKGLSSPTFLEIMNPDVSKGNAVKFLLEKYGFQPDEVIAFGDAENDLEMLFSVKYGVAMENANDEVKSKVNYIAPKNTENGVALFLEDFLKL</sequence>
<keyword evidence="1" id="KW-0378">Hydrolase</keyword>
<dbReference type="KEGG" id="str:Sterm_0140"/>
<dbReference type="Proteomes" id="UP000000845">
    <property type="component" value="Chromosome"/>
</dbReference>
<dbReference type="NCBIfam" id="TIGR01484">
    <property type="entry name" value="HAD-SF-IIB"/>
    <property type="match status" value="1"/>
</dbReference>
<dbReference type="HOGENOM" id="CLU_044146_5_2_0"/>
<dbReference type="InterPro" id="IPR023214">
    <property type="entry name" value="HAD_sf"/>
</dbReference>
<accession>D1AJW8</accession>
<dbReference type="STRING" id="526218.Sterm_0140"/>
<gene>
    <name evidence="1" type="ordered locus">Sterm_0140</name>
</gene>
<dbReference type="NCBIfam" id="TIGR00099">
    <property type="entry name" value="Cof-subfamily"/>
    <property type="match status" value="1"/>
</dbReference>
<dbReference type="InterPro" id="IPR000150">
    <property type="entry name" value="Cof"/>
</dbReference>
<dbReference type="GO" id="GO:0016791">
    <property type="term" value="F:phosphatase activity"/>
    <property type="evidence" value="ECO:0007669"/>
    <property type="project" value="UniProtKB-ARBA"/>
</dbReference>